<reference evidence="2 3" key="1">
    <citation type="submission" date="2017-04" db="EMBL/GenBank/DDBJ databases">
        <authorList>
            <person name="Afonso C.L."/>
            <person name="Miller P.J."/>
            <person name="Scott M.A."/>
            <person name="Spackman E."/>
            <person name="Goraichik I."/>
            <person name="Dimitrov K.M."/>
            <person name="Suarez D.L."/>
            <person name="Swayne D.E."/>
        </authorList>
    </citation>
    <scope>NUCLEOTIDE SEQUENCE [LARGE SCALE GENOMIC DNA]</scope>
    <source>
        <strain evidence="2 3">CGMCC 1.12708</strain>
    </source>
</reference>
<organism evidence="2 3">
    <name type="scientific">Moheibacter sediminis</name>
    <dbReference type="NCBI Taxonomy" id="1434700"/>
    <lineage>
        <taxon>Bacteria</taxon>
        <taxon>Pseudomonadati</taxon>
        <taxon>Bacteroidota</taxon>
        <taxon>Flavobacteriia</taxon>
        <taxon>Flavobacteriales</taxon>
        <taxon>Weeksellaceae</taxon>
        <taxon>Moheibacter</taxon>
    </lineage>
</organism>
<sequence length="77" mass="9012">MKAKHIVTAFTFLSLLLVASSLIAGNFEVKLKEETYTYLLILFLAFDVLLGCILVFGKVKWIRKKHRNYDYLKTHYL</sequence>
<keyword evidence="3" id="KW-1185">Reference proteome</keyword>
<evidence type="ECO:0000256" key="1">
    <source>
        <dbReference type="SAM" id="Phobius"/>
    </source>
</evidence>
<dbReference type="AlphaFoldDB" id="A0A1W1YCC6"/>
<accession>A0A1W1YCC6</accession>
<dbReference type="RefSeq" id="WP_143736268.1">
    <property type="nucleotide sequence ID" value="NZ_FWXS01000001.1"/>
</dbReference>
<feature type="transmembrane region" description="Helical" evidence="1">
    <location>
        <begin position="37"/>
        <end position="57"/>
    </location>
</feature>
<evidence type="ECO:0000313" key="3">
    <source>
        <dbReference type="Proteomes" id="UP000192393"/>
    </source>
</evidence>
<dbReference type="Proteomes" id="UP000192393">
    <property type="component" value="Unassembled WGS sequence"/>
</dbReference>
<keyword evidence="1" id="KW-0472">Membrane</keyword>
<evidence type="ECO:0000313" key="2">
    <source>
        <dbReference type="EMBL" id="SMC33799.1"/>
    </source>
</evidence>
<keyword evidence="1" id="KW-1133">Transmembrane helix</keyword>
<protein>
    <submittedName>
        <fullName evidence="2">Uncharacterized protein</fullName>
    </submittedName>
</protein>
<dbReference type="EMBL" id="FWXS01000001">
    <property type="protein sequence ID" value="SMC33799.1"/>
    <property type="molecule type" value="Genomic_DNA"/>
</dbReference>
<gene>
    <name evidence="2" type="ORF">SAMN06296427_101252</name>
</gene>
<keyword evidence="1" id="KW-0812">Transmembrane</keyword>
<proteinExistence type="predicted"/>
<name>A0A1W1YCC6_9FLAO</name>